<evidence type="ECO:0000256" key="11">
    <source>
        <dbReference type="ARBA" id="ARBA00023012"/>
    </source>
</evidence>
<dbReference type="InterPro" id="IPR003661">
    <property type="entry name" value="HisK_dim/P_dom"/>
</dbReference>
<dbReference type="GO" id="GO:0005886">
    <property type="term" value="C:plasma membrane"/>
    <property type="evidence" value="ECO:0007669"/>
    <property type="project" value="TreeGrafter"/>
</dbReference>
<dbReference type="SMART" id="SM00387">
    <property type="entry name" value="HATPase_c"/>
    <property type="match status" value="1"/>
</dbReference>
<dbReference type="InterPro" id="IPR052023">
    <property type="entry name" value="Histidine_kinase_KdpD"/>
</dbReference>
<evidence type="ECO:0000256" key="12">
    <source>
        <dbReference type="ARBA" id="ARBA00023136"/>
    </source>
</evidence>
<dbReference type="OrthoDB" id="9806130at2"/>
<dbReference type="Pfam" id="PF13493">
    <property type="entry name" value="DUF4118"/>
    <property type="match status" value="1"/>
</dbReference>
<dbReference type="Gene3D" id="1.10.287.130">
    <property type="match status" value="1"/>
</dbReference>
<dbReference type="Gene3D" id="1.20.120.620">
    <property type="entry name" value="Backbone structure of the membrane domain of e. Coli histidine kinase receptor kdpd"/>
    <property type="match status" value="1"/>
</dbReference>
<dbReference type="SMART" id="SM00388">
    <property type="entry name" value="HisKA"/>
    <property type="match status" value="1"/>
</dbReference>
<dbReference type="Pfam" id="PF02518">
    <property type="entry name" value="HATPase_c"/>
    <property type="match status" value="1"/>
</dbReference>
<dbReference type="EC" id="2.7.13.3" evidence="3"/>
<dbReference type="InterPro" id="IPR036890">
    <property type="entry name" value="HATPase_C_sf"/>
</dbReference>
<name>A0A4R1QXB3_9FIRM</name>
<dbReference type="Proteomes" id="UP000295718">
    <property type="component" value="Unassembled WGS sequence"/>
</dbReference>
<evidence type="ECO:0000256" key="10">
    <source>
        <dbReference type="ARBA" id="ARBA00022989"/>
    </source>
</evidence>
<feature type="transmembrane region" description="Helical" evidence="13">
    <location>
        <begin position="49"/>
        <end position="64"/>
    </location>
</feature>
<keyword evidence="10 13" id="KW-1133">Transmembrane helix</keyword>
<dbReference type="GO" id="GO:0005524">
    <property type="term" value="F:ATP binding"/>
    <property type="evidence" value="ECO:0007669"/>
    <property type="project" value="UniProtKB-KW"/>
</dbReference>
<dbReference type="CDD" id="cd00082">
    <property type="entry name" value="HisKA"/>
    <property type="match status" value="1"/>
</dbReference>
<evidence type="ECO:0000256" key="8">
    <source>
        <dbReference type="ARBA" id="ARBA00022777"/>
    </source>
</evidence>
<evidence type="ECO:0000313" key="15">
    <source>
        <dbReference type="EMBL" id="TCL55470.1"/>
    </source>
</evidence>
<dbReference type="Pfam" id="PF00512">
    <property type="entry name" value="HisKA"/>
    <property type="match status" value="1"/>
</dbReference>
<feature type="domain" description="Histidine kinase" evidence="14">
    <location>
        <begin position="152"/>
        <end position="367"/>
    </location>
</feature>
<dbReference type="PANTHER" id="PTHR45569:SF1">
    <property type="entry name" value="SENSOR PROTEIN KDPD"/>
    <property type="match status" value="1"/>
</dbReference>
<feature type="transmembrane region" description="Helical" evidence="13">
    <location>
        <begin position="22"/>
        <end position="43"/>
    </location>
</feature>
<proteinExistence type="predicted"/>
<dbReference type="InterPro" id="IPR025201">
    <property type="entry name" value="KdpD_TM"/>
</dbReference>
<gene>
    <name evidence="15" type="ORF">EDD76_115103</name>
</gene>
<dbReference type="InterPro" id="IPR004358">
    <property type="entry name" value="Sig_transdc_His_kin-like_C"/>
</dbReference>
<keyword evidence="5" id="KW-0808">Transferase</keyword>
<dbReference type="EMBL" id="SLUO01000015">
    <property type="protein sequence ID" value="TCL55470.1"/>
    <property type="molecule type" value="Genomic_DNA"/>
</dbReference>
<evidence type="ECO:0000256" key="2">
    <source>
        <dbReference type="ARBA" id="ARBA00004141"/>
    </source>
</evidence>
<evidence type="ECO:0000313" key="16">
    <source>
        <dbReference type="Proteomes" id="UP000295718"/>
    </source>
</evidence>
<dbReference type="PRINTS" id="PR00344">
    <property type="entry name" value="BCTRLSENSOR"/>
</dbReference>
<dbReference type="SUPFAM" id="SSF55874">
    <property type="entry name" value="ATPase domain of HSP90 chaperone/DNA topoisomerase II/histidine kinase"/>
    <property type="match status" value="1"/>
</dbReference>
<dbReference type="GO" id="GO:0000155">
    <property type="term" value="F:phosphorelay sensor kinase activity"/>
    <property type="evidence" value="ECO:0007669"/>
    <property type="project" value="InterPro"/>
</dbReference>
<sequence length="367" mass="41442">MTVYHKFFSEDTRLYKIYKEKFTDVSVTLLLLLLATLLSFIYWRISQNAANIALLYVIALVLIARKTEGYFWGIFASLVGVICINYLFTYPYYSLNFTLTGYPITFLGMLAVALTTSAVTNNMRNQMQMLADREKLLVEAEKEKMRANLLRAISHDLRTPLTSIIGASASYITNEEVLNEEQKKELVSHIYEDSNWLLNMVENLLSVTRIQDGVANVNKSYESVEEVISEAIIRLKKRLPDTQLSVRVPDELIMIPMDAILIEQVLINLLENAALHSRSELPIECYVDETADFVTFHVRDYGIGISPERLSTIFSGTAYTGNSSADSSRGMGIGLTICKTIITAHKGKLRVKSHDAGTEFYFILPKA</sequence>
<keyword evidence="7" id="KW-0547">Nucleotide-binding</keyword>
<evidence type="ECO:0000256" key="3">
    <source>
        <dbReference type="ARBA" id="ARBA00012438"/>
    </source>
</evidence>
<keyword evidence="6 13" id="KW-0812">Transmembrane</keyword>
<dbReference type="PANTHER" id="PTHR45569">
    <property type="entry name" value="SENSOR PROTEIN KDPD"/>
    <property type="match status" value="1"/>
</dbReference>
<dbReference type="STRING" id="1469948.GCA_000732725_04030"/>
<dbReference type="InterPro" id="IPR003594">
    <property type="entry name" value="HATPase_dom"/>
</dbReference>
<evidence type="ECO:0000256" key="5">
    <source>
        <dbReference type="ARBA" id="ARBA00022679"/>
    </source>
</evidence>
<keyword evidence="9" id="KW-0067">ATP-binding</keyword>
<evidence type="ECO:0000256" key="4">
    <source>
        <dbReference type="ARBA" id="ARBA00022553"/>
    </source>
</evidence>
<evidence type="ECO:0000256" key="1">
    <source>
        <dbReference type="ARBA" id="ARBA00000085"/>
    </source>
</evidence>
<dbReference type="PROSITE" id="PS50109">
    <property type="entry name" value="HIS_KIN"/>
    <property type="match status" value="1"/>
</dbReference>
<dbReference type="InterPro" id="IPR036097">
    <property type="entry name" value="HisK_dim/P_sf"/>
</dbReference>
<evidence type="ECO:0000259" key="14">
    <source>
        <dbReference type="PROSITE" id="PS50109"/>
    </source>
</evidence>
<keyword evidence="8 15" id="KW-0418">Kinase</keyword>
<comment type="subcellular location">
    <subcellularLocation>
        <location evidence="2">Membrane</location>
        <topology evidence="2">Multi-pass membrane protein</topology>
    </subcellularLocation>
</comment>
<feature type="transmembrane region" description="Helical" evidence="13">
    <location>
        <begin position="99"/>
        <end position="119"/>
    </location>
</feature>
<evidence type="ECO:0000256" key="9">
    <source>
        <dbReference type="ARBA" id="ARBA00022840"/>
    </source>
</evidence>
<dbReference type="AlphaFoldDB" id="A0A4R1QXB3"/>
<dbReference type="InterPro" id="IPR005467">
    <property type="entry name" value="His_kinase_dom"/>
</dbReference>
<keyword evidence="16" id="KW-1185">Reference proteome</keyword>
<evidence type="ECO:0000256" key="6">
    <source>
        <dbReference type="ARBA" id="ARBA00022692"/>
    </source>
</evidence>
<comment type="caution">
    <text evidence="15">The sequence shown here is derived from an EMBL/GenBank/DDBJ whole genome shotgun (WGS) entry which is preliminary data.</text>
</comment>
<evidence type="ECO:0000256" key="7">
    <source>
        <dbReference type="ARBA" id="ARBA00022741"/>
    </source>
</evidence>
<dbReference type="Gene3D" id="3.30.565.10">
    <property type="entry name" value="Histidine kinase-like ATPase, C-terminal domain"/>
    <property type="match status" value="1"/>
</dbReference>
<evidence type="ECO:0000256" key="13">
    <source>
        <dbReference type="SAM" id="Phobius"/>
    </source>
</evidence>
<keyword evidence="12 13" id="KW-0472">Membrane</keyword>
<reference evidence="15 16" key="1">
    <citation type="submission" date="2019-03" db="EMBL/GenBank/DDBJ databases">
        <title>Genomic Encyclopedia of Type Strains, Phase IV (KMG-IV): sequencing the most valuable type-strain genomes for metagenomic binning, comparative biology and taxonomic classification.</title>
        <authorList>
            <person name="Goeker M."/>
        </authorList>
    </citation>
    <scope>NUCLEOTIDE SEQUENCE [LARGE SCALE GENOMIC DNA]</scope>
    <source>
        <strain evidence="15 16">DSM 100556</strain>
    </source>
</reference>
<comment type="catalytic activity">
    <reaction evidence="1">
        <text>ATP + protein L-histidine = ADP + protein N-phospho-L-histidine.</text>
        <dbReference type="EC" id="2.7.13.3"/>
    </reaction>
</comment>
<accession>A0A4R1QXB3</accession>
<feature type="transmembrane region" description="Helical" evidence="13">
    <location>
        <begin position="71"/>
        <end position="93"/>
    </location>
</feature>
<keyword evidence="11" id="KW-0902">Two-component regulatory system</keyword>
<dbReference type="SUPFAM" id="SSF47384">
    <property type="entry name" value="Homodimeric domain of signal transducing histidine kinase"/>
    <property type="match status" value="1"/>
</dbReference>
<organism evidence="15 16">
    <name type="scientific">Kineothrix alysoides</name>
    <dbReference type="NCBI Taxonomy" id="1469948"/>
    <lineage>
        <taxon>Bacteria</taxon>
        <taxon>Bacillati</taxon>
        <taxon>Bacillota</taxon>
        <taxon>Clostridia</taxon>
        <taxon>Lachnospirales</taxon>
        <taxon>Lachnospiraceae</taxon>
        <taxon>Kineothrix</taxon>
    </lineage>
</organism>
<keyword evidence="4" id="KW-0597">Phosphoprotein</keyword>
<dbReference type="InterPro" id="IPR038318">
    <property type="entry name" value="KdpD_sf"/>
</dbReference>
<protein>
    <recommendedName>
        <fullName evidence="3">histidine kinase</fullName>
        <ecNumber evidence="3">2.7.13.3</ecNumber>
    </recommendedName>
</protein>
<dbReference type="RefSeq" id="WP_035316007.1">
    <property type="nucleotide sequence ID" value="NZ_JPNB01000003.1"/>
</dbReference>